<sequence>MPWSVVLSRDDIEKLTGFDKSIVLIGMERLIEDDLVARV</sequence>
<dbReference type="AlphaFoldDB" id="G4QBE1"/>
<gene>
    <name evidence="1" type="ordered locus">TASI_1003</name>
</gene>
<reference key="1">
    <citation type="submission" date="2011-09" db="EMBL/GenBank/DDBJ databases">
        <title>Genomic characterization of the Taylorella genus.</title>
        <authorList>
            <person name="Hebert L."/>
            <person name="Moumen B."/>
            <person name="Pons N."/>
            <person name="Duquesne F."/>
            <person name="Breuil M.-F."/>
            <person name="Goux D."/>
            <person name="Batto J.-M."/>
            <person name="Renault P."/>
            <person name="Laugier C."/>
            <person name="Petry S."/>
        </authorList>
    </citation>
    <scope>NUCLEOTIDE SEQUENCE</scope>
    <source>
        <strain>MCE3</strain>
    </source>
</reference>
<organism evidence="1 2">
    <name type="scientific">Taylorella asinigenitalis (strain MCE3)</name>
    <dbReference type="NCBI Taxonomy" id="1008459"/>
    <lineage>
        <taxon>Bacteria</taxon>
        <taxon>Pseudomonadati</taxon>
        <taxon>Pseudomonadota</taxon>
        <taxon>Betaproteobacteria</taxon>
        <taxon>Burkholderiales</taxon>
        <taxon>Alcaligenaceae</taxon>
        <taxon>Taylorella</taxon>
    </lineage>
</organism>
<protein>
    <submittedName>
        <fullName evidence="1">Uncharacterized protein</fullName>
    </submittedName>
</protein>
<keyword evidence="2" id="KW-1185">Reference proteome</keyword>
<evidence type="ECO:0000313" key="2">
    <source>
        <dbReference type="Proteomes" id="UP000009284"/>
    </source>
</evidence>
<dbReference type="KEGG" id="tas:TASI_1003"/>
<proteinExistence type="predicted"/>
<dbReference type="Proteomes" id="UP000009284">
    <property type="component" value="Chromosome"/>
</dbReference>
<dbReference type="STRING" id="1008459.TASI_1003"/>
<reference evidence="1 2" key="2">
    <citation type="journal article" date="2012" name="PLoS ONE">
        <title>Genomic characterization of the taylorella genus.</title>
        <authorList>
            <person name="Hebert L."/>
            <person name="Moumen B."/>
            <person name="Pons N."/>
            <person name="Duquesne F."/>
            <person name="Breuil M.F."/>
            <person name="Goux D."/>
            <person name="Batto J.M."/>
            <person name="Laugier C."/>
            <person name="Renault P."/>
            <person name="Petry S."/>
        </authorList>
    </citation>
    <scope>NUCLEOTIDE SEQUENCE [LARGE SCALE GENOMIC DNA]</scope>
    <source>
        <strain evidence="1 2">MCE3</strain>
    </source>
</reference>
<dbReference type="HOGENOM" id="CLU_3318326_0_0_4"/>
<evidence type="ECO:0000313" key="1">
    <source>
        <dbReference type="EMBL" id="AEP36762.1"/>
    </source>
</evidence>
<accession>G4QBE1</accession>
<name>G4QBE1_TAYAM</name>
<dbReference type="EMBL" id="CP003059">
    <property type="protein sequence ID" value="AEP36762.1"/>
    <property type="molecule type" value="Genomic_DNA"/>
</dbReference>